<dbReference type="GO" id="GO:0009279">
    <property type="term" value="C:cell outer membrane"/>
    <property type="evidence" value="ECO:0007669"/>
    <property type="project" value="UniProtKB-SubCell"/>
</dbReference>
<dbReference type="InterPro" id="IPR039426">
    <property type="entry name" value="TonB-dep_rcpt-like"/>
</dbReference>
<keyword evidence="9" id="KW-1133">Transmembrane helix</keyword>
<keyword evidence="3 8" id="KW-1134">Transmembrane beta strand</keyword>
<dbReference type="Proteomes" id="UP000324611">
    <property type="component" value="Unassembled WGS sequence"/>
</dbReference>
<feature type="domain" description="Secretin/TonB short N-terminal" evidence="10">
    <location>
        <begin position="101"/>
        <end position="149"/>
    </location>
</feature>
<keyword evidence="4 8" id="KW-0812">Transmembrane</keyword>
<sequence length="1193" mass="131752">MLGPTSGEWLGWFQMSVDSLFSLPNLAQIMQKKFTRFRPGRVGHLCLTKILLVMKLTIFLMTAILLQVHATSMAQSITMYGKDISLKQVFSAIETQTAFVVFSSKNDMQQAKPVSLSVYNMPLTDFLDLVLKEQPFDYSIDGRTIFLTRRAQEALSGVAGNNASRNTGVSHNGLANAPIRVSGTVSDTLGHALIGVTVKIKDRAVGTVTDENGHYQIDAETNSVLIFSYVGYNLIEIPVNGRAAINTSLKNSFSGLNEVVVVGYGTQTKVNLTGAVSTVSVEALKQVPVNNFSNTLAGRLPGVIAVNGSGEPGADGSSILIRGNHSLNNNAPLVVVDGVPTPNEILERINPNDIENISVLKDATASIYGSESANGVILITTKHGLKNQVPLFSLNINQGFAKPTRIPKMAGALDYMNMLNEAAIYHGTTPQFSAEAIKAYSDPNRDPWLYPNTDWYKEGLKTLSPQTNGNFSVQGGSSNLTYFLSLGALTQDGYYKSSATRYNQFNVRSNVTGQITKNIKLGLDLSGRKEDRNFPTVSASQMFRYLMRGRPTDPAYFPNGMPGPDLAEGVQPVVSGSRLTGFDHNQQYYMTGNLSLDITIPGLTGFDIQGLLSYNKEFQEIKTWKTPWILYSFDKQAYTNNGSKDPTKFLTPYSAGATDPSLQQNYYQQEKLLENVVANYKRTFGDHNIAIMAGAEMQKFKDNTFNAFRRHFISTSISELFAGGQQDWKNDGSADQGARLSYFGRANYNYKNKYLFEVVGRYDGSYLFPTNKRFGFFPAFSAGWRVTEEPFFKDNVKAFDELKIRASWGKTGNDITNPGSLVEAQQYYSGFAFGSGYVFGTNQVAQNINPTITANPYVTWERAKQFDIGLDGAILKNKVTFTVDYWNQLRTGILIARNASIPQSTGLTLPKENLGIVRSWGYDGIVTWTPKINDQLTFNISFNAGYSTTKIVFWDEPPGAPAYQRSTGDKISTGLYYRAIGIFQNQKEVDAHPHWDGARPGDIIFEDVNQDGIINANDRVRVNKNGTPDWTGGLNLGVSWKQFSANLFFQASAGDAQYVATESGDIGNYLADFANNRWKPDPGDATGKTPLGGATYAGPRTFDRGDTYWSTNNNTYFLRSTDYIRLKSLEIGYSLPASLLTKMGNIKSLRVYVNGFNLLTWDKFKLMDPEASNAAGDYYPQTKIYNVGLNLTF</sequence>
<evidence type="ECO:0000256" key="7">
    <source>
        <dbReference type="ARBA" id="ARBA00023237"/>
    </source>
</evidence>
<keyword evidence="13" id="KW-1185">Reference proteome</keyword>
<dbReference type="AlphaFoldDB" id="A0A5B2VRN6"/>
<feature type="domain" description="TonB-dependent receptor plug" evidence="11">
    <location>
        <begin position="269"/>
        <end position="376"/>
    </location>
</feature>
<dbReference type="Pfam" id="PF07660">
    <property type="entry name" value="STN"/>
    <property type="match status" value="1"/>
</dbReference>
<accession>A0A5B2VRN6</accession>
<evidence type="ECO:0000256" key="9">
    <source>
        <dbReference type="SAM" id="Phobius"/>
    </source>
</evidence>
<dbReference type="NCBIfam" id="TIGR04056">
    <property type="entry name" value="OMP_RagA_SusC"/>
    <property type="match status" value="1"/>
</dbReference>
<keyword evidence="6 8" id="KW-0472">Membrane</keyword>
<feature type="transmembrane region" description="Helical" evidence="9">
    <location>
        <begin position="42"/>
        <end position="66"/>
    </location>
</feature>
<dbReference type="InterPro" id="IPR008969">
    <property type="entry name" value="CarboxyPept-like_regulatory"/>
</dbReference>
<dbReference type="InterPro" id="IPR036942">
    <property type="entry name" value="Beta-barrel_TonB_sf"/>
</dbReference>
<evidence type="ECO:0000256" key="8">
    <source>
        <dbReference type="PROSITE-ProRule" id="PRU01360"/>
    </source>
</evidence>
<dbReference type="Gene3D" id="2.40.170.20">
    <property type="entry name" value="TonB-dependent receptor, beta-barrel domain"/>
    <property type="match status" value="1"/>
</dbReference>
<dbReference type="Gene3D" id="2.170.130.10">
    <property type="entry name" value="TonB-dependent receptor, plug domain"/>
    <property type="match status" value="1"/>
</dbReference>
<keyword evidence="12" id="KW-0675">Receptor</keyword>
<name>A0A5B2VRN6_9BACT</name>
<comment type="similarity">
    <text evidence="8">Belongs to the TonB-dependent receptor family.</text>
</comment>
<dbReference type="Pfam" id="PF07715">
    <property type="entry name" value="Plug"/>
    <property type="match status" value="1"/>
</dbReference>
<evidence type="ECO:0000259" key="10">
    <source>
        <dbReference type="Pfam" id="PF07660"/>
    </source>
</evidence>
<dbReference type="PANTHER" id="PTHR30069">
    <property type="entry name" value="TONB-DEPENDENT OUTER MEMBRANE RECEPTOR"/>
    <property type="match status" value="1"/>
</dbReference>
<dbReference type="Pfam" id="PF13715">
    <property type="entry name" value="CarbopepD_reg_2"/>
    <property type="match status" value="1"/>
</dbReference>
<dbReference type="EMBL" id="VUOC01000003">
    <property type="protein sequence ID" value="KAA2241675.1"/>
    <property type="molecule type" value="Genomic_DNA"/>
</dbReference>
<reference evidence="12 13" key="2">
    <citation type="submission" date="2019-09" db="EMBL/GenBank/DDBJ databases">
        <authorList>
            <person name="Jin C."/>
        </authorList>
    </citation>
    <scope>NUCLEOTIDE SEQUENCE [LARGE SCALE GENOMIC DNA]</scope>
    <source>
        <strain evidence="12 13">BN140078</strain>
    </source>
</reference>
<gene>
    <name evidence="12" type="ORF">F0L74_17510</name>
</gene>
<evidence type="ECO:0000256" key="2">
    <source>
        <dbReference type="ARBA" id="ARBA00022448"/>
    </source>
</evidence>
<evidence type="ECO:0000259" key="11">
    <source>
        <dbReference type="Pfam" id="PF07715"/>
    </source>
</evidence>
<dbReference type="InterPro" id="IPR012910">
    <property type="entry name" value="Plug_dom"/>
</dbReference>
<dbReference type="NCBIfam" id="TIGR04057">
    <property type="entry name" value="SusC_RagA_signa"/>
    <property type="match status" value="1"/>
</dbReference>
<dbReference type="SUPFAM" id="SSF49464">
    <property type="entry name" value="Carboxypeptidase regulatory domain-like"/>
    <property type="match status" value="1"/>
</dbReference>
<evidence type="ECO:0000256" key="1">
    <source>
        <dbReference type="ARBA" id="ARBA00004571"/>
    </source>
</evidence>
<evidence type="ECO:0000256" key="5">
    <source>
        <dbReference type="ARBA" id="ARBA00022729"/>
    </source>
</evidence>
<evidence type="ECO:0000256" key="3">
    <source>
        <dbReference type="ARBA" id="ARBA00022452"/>
    </source>
</evidence>
<keyword evidence="5" id="KW-0732">Signal</keyword>
<dbReference type="InterPro" id="IPR023996">
    <property type="entry name" value="TonB-dep_OMP_SusC/RagA"/>
</dbReference>
<organism evidence="12 13">
    <name type="scientific">Chitinophaga agrisoli</name>
    <dbReference type="NCBI Taxonomy" id="2607653"/>
    <lineage>
        <taxon>Bacteria</taxon>
        <taxon>Pseudomonadati</taxon>
        <taxon>Bacteroidota</taxon>
        <taxon>Chitinophagia</taxon>
        <taxon>Chitinophagales</taxon>
        <taxon>Chitinophagaceae</taxon>
        <taxon>Chitinophaga</taxon>
    </lineage>
</organism>
<dbReference type="PROSITE" id="PS52016">
    <property type="entry name" value="TONB_DEPENDENT_REC_3"/>
    <property type="match status" value="1"/>
</dbReference>
<comment type="caution">
    <text evidence="12">The sequence shown here is derived from an EMBL/GenBank/DDBJ whole genome shotgun (WGS) entry which is preliminary data.</text>
</comment>
<dbReference type="FunFam" id="2.170.130.10:FF:000003">
    <property type="entry name" value="SusC/RagA family TonB-linked outer membrane protein"/>
    <property type="match status" value="1"/>
</dbReference>
<evidence type="ECO:0000313" key="13">
    <source>
        <dbReference type="Proteomes" id="UP000324611"/>
    </source>
</evidence>
<evidence type="ECO:0000256" key="4">
    <source>
        <dbReference type="ARBA" id="ARBA00022692"/>
    </source>
</evidence>
<dbReference type="GO" id="GO:0015344">
    <property type="term" value="F:siderophore uptake transmembrane transporter activity"/>
    <property type="evidence" value="ECO:0007669"/>
    <property type="project" value="TreeGrafter"/>
</dbReference>
<dbReference type="PANTHER" id="PTHR30069:SF29">
    <property type="entry name" value="HEMOGLOBIN AND HEMOGLOBIN-HAPTOGLOBIN-BINDING PROTEIN 1-RELATED"/>
    <property type="match status" value="1"/>
</dbReference>
<proteinExistence type="inferred from homology"/>
<dbReference type="GO" id="GO:0044718">
    <property type="term" value="P:siderophore transmembrane transport"/>
    <property type="evidence" value="ECO:0007669"/>
    <property type="project" value="TreeGrafter"/>
</dbReference>
<dbReference type="InterPro" id="IPR023997">
    <property type="entry name" value="TonB-dep_OMP_SusC/RagA_CS"/>
</dbReference>
<keyword evidence="2 8" id="KW-0813">Transport</keyword>
<keyword evidence="7 8" id="KW-0998">Cell outer membrane</keyword>
<feature type="transmembrane region" description="Helical" evidence="9">
    <location>
        <begin position="12"/>
        <end position="30"/>
    </location>
</feature>
<evidence type="ECO:0000256" key="6">
    <source>
        <dbReference type="ARBA" id="ARBA00023136"/>
    </source>
</evidence>
<dbReference type="SUPFAM" id="SSF56935">
    <property type="entry name" value="Porins"/>
    <property type="match status" value="1"/>
</dbReference>
<dbReference type="InterPro" id="IPR037066">
    <property type="entry name" value="Plug_dom_sf"/>
</dbReference>
<reference evidence="12 13" key="1">
    <citation type="submission" date="2019-09" db="EMBL/GenBank/DDBJ databases">
        <title>Chitinophaga ginsengihumi sp. nov., isolated from soil of ginseng rhizosphere.</title>
        <authorList>
            <person name="Lee J."/>
        </authorList>
    </citation>
    <scope>NUCLEOTIDE SEQUENCE [LARGE SCALE GENOMIC DNA]</scope>
    <source>
        <strain evidence="12 13">BN140078</strain>
    </source>
</reference>
<evidence type="ECO:0000313" key="12">
    <source>
        <dbReference type="EMBL" id="KAA2241675.1"/>
    </source>
</evidence>
<protein>
    <submittedName>
        <fullName evidence="12">TonB-dependent receptor</fullName>
    </submittedName>
</protein>
<dbReference type="InterPro" id="IPR011662">
    <property type="entry name" value="Secretin/TonB_short_N"/>
</dbReference>
<comment type="subcellular location">
    <subcellularLocation>
        <location evidence="1 8">Cell outer membrane</location>
        <topology evidence="1 8">Multi-pass membrane protein</topology>
    </subcellularLocation>
</comment>